<keyword evidence="5 10" id="KW-0133">Cell shape</keyword>
<dbReference type="PANTHER" id="PTHR21015:SF22">
    <property type="entry name" value="GLYCOSYLTRANSFERASE"/>
    <property type="match status" value="1"/>
</dbReference>
<dbReference type="InterPro" id="IPR004276">
    <property type="entry name" value="GlycoTrans_28_N"/>
</dbReference>
<feature type="binding site" evidence="10">
    <location>
        <position position="195"/>
    </location>
    <ligand>
        <name>UDP-N-acetyl-alpha-D-glucosamine</name>
        <dbReference type="ChEBI" id="CHEBI:57705"/>
    </ligand>
</feature>
<evidence type="ECO:0000256" key="8">
    <source>
        <dbReference type="ARBA" id="ARBA00023306"/>
    </source>
</evidence>
<dbReference type="InterPro" id="IPR007235">
    <property type="entry name" value="Glyco_trans_28_C"/>
</dbReference>
<comment type="similarity">
    <text evidence="10">Belongs to the glycosyltransferase 28 family. MurG subfamily.</text>
</comment>
<comment type="caution">
    <text evidence="10">Lacks conserved residue(s) required for the propagation of feature annotation.</text>
</comment>
<dbReference type="Gene3D" id="3.40.50.2000">
    <property type="entry name" value="Glycogen Phosphorylase B"/>
    <property type="match status" value="2"/>
</dbReference>
<evidence type="ECO:0000256" key="7">
    <source>
        <dbReference type="ARBA" id="ARBA00023136"/>
    </source>
</evidence>
<dbReference type="GO" id="GO:0071555">
    <property type="term" value="P:cell wall organization"/>
    <property type="evidence" value="ECO:0007669"/>
    <property type="project" value="UniProtKB-KW"/>
</dbReference>
<dbReference type="AlphaFoldDB" id="A0A0R1NQ77"/>
<comment type="pathway">
    <text evidence="10">Cell wall biogenesis; peptidoglycan biosynthesis.</text>
</comment>
<dbReference type="Pfam" id="PF03033">
    <property type="entry name" value="Glyco_transf_28"/>
    <property type="match status" value="1"/>
</dbReference>
<dbReference type="UniPathway" id="UPA00219"/>
<dbReference type="Pfam" id="PF04101">
    <property type="entry name" value="Glyco_tran_28_C"/>
    <property type="match status" value="1"/>
</dbReference>
<dbReference type="SUPFAM" id="SSF53756">
    <property type="entry name" value="UDP-Glycosyltransferase/glycogen phosphorylase"/>
    <property type="match status" value="1"/>
</dbReference>
<evidence type="ECO:0000256" key="10">
    <source>
        <dbReference type="HAMAP-Rule" id="MF_00033"/>
    </source>
</evidence>
<evidence type="ECO:0000256" key="3">
    <source>
        <dbReference type="ARBA" id="ARBA00022676"/>
    </source>
</evidence>
<feature type="binding site" evidence="10">
    <location>
        <begin position="10"/>
        <end position="12"/>
    </location>
    <ligand>
        <name>UDP-N-acetyl-alpha-D-glucosamine</name>
        <dbReference type="ChEBI" id="CHEBI:57705"/>
    </ligand>
</feature>
<comment type="catalytic activity">
    <reaction evidence="10">
        <text>Mur2Ac(oyl-L-Ala-gamma-D-Glu-L-Lys-D-Ala-D-Ala)-di-trans,octa-cis-undecaprenyl diphosphate + UDP-N-acetyl-alpha-D-glucosamine = beta-D-GlcNAc-(1-&gt;4)-Mur2Ac(oyl-L-Ala-gamma-D-Glu-L-Lys-D-Ala-D-Ala)-di-trans,octa-cis-undecaprenyl diphosphate + UDP + H(+)</text>
        <dbReference type="Rhea" id="RHEA:23192"/>
        <dbReference type="ChEBI" id="CHEBI:15378"/>
        <dbReference type="ChEBI" id="CHEBI:57705"/>
        <dbReference type="ChEBI" id="CHEBI:58223"/>
        <dbReference type="ChEBI" id="CHEBI:60032"/>
        <dbReference type="ChEBI" id="CHEBI:60033"/>
        <dbReference type="EC" id="2.4.1.227"/>
    </reaction>
</comment>
<comment type="function">
    <text evidence="10">Cell wall formation. Catalyzes the transfer of a GlcNAc subunit on undecaprenyl-pyrophosphoryl-MurNAc-pentapeptide (lipid intermediate I) to form undecaprenyl-pyrophosphoryl-MurNAc-(pentapeptide)GlcNAc (lipid intermediate II).</text>
</comment>
<evidence type="ECO:0000256" key="2">
    <source>
        <dbReference type="ARBA" id="ARBA00022618"/>
    </source>
</evidence>
<dbReference type="CDD" id="cd03785">
    <property type="entry name" value="GT28_MurG"/>
    <property type="match status" value="1"/>
</dbReference>
<comment type="subcellular location">
    <subcellularLocation>
        <location evidence="10">Cell membrane</location>
        <topology evidence="10">Peripheral membrane protein</topology>
        <orientation evidence="10">Cytoplasmic side</orientation>
    </subcellularLocation>
</comment>
<feature type="binding site" evidence="10">
    <location>
        <position position="124"/>
    </location>
    <ligand>
        <name>UDP-N-acetyl-alpha-D-glucosamine</name>
        <dbReference type="ChEBI" id="CHEBI:57705"/>
    </ligand>
</feature>
<reference evidence="13 14" key="1">
    <citation type="journal article" date="2015" name="Genome Announc.">
        <title>Expanding the biotechnology potential of lactobacilli through comparative genomics of 213 strains and associated genera.</title>
        <authorList>
            <person name="Sun Z."/>
            <person name="Harris H.M."/>
            <person name="McCann A."/>
            <person name="Guo C."/>
            <person name="Argimon S."/>
            <person name="Zhang W."/>
            <person name="Yang X."/>
            <person name="Jeffery I.B."/>
            <person name="Cooney J.C."/>
            <person name="Kagawa T.F."/>
            <person name="Liu W."/>
            <person name="Song Y."/>
            <person name="Salvetti E."/>
            <person name="Wrobel A."/>
            <person name="Rasinkangas P."/>
            <person name="Parkhill J."/>
            <person name="Rea M.C."/>
            <person name="O'Sullivan O."/>
            <person name="Ritari J."/>
            <person name="Douillard F.P."/>
            <person name="Paul Ross R."/>
            <person name="Yang R."/>
            <person name="Briner A.E."/>
            <person name="Felis G.E."/>
            <person name="de Vos W.M."/>
            <person name="Barrangou R."/>
            <person name="Klaenhammer T.R."/>
            <person name="Caufield P.W."/>
            <person name="Cui Y."/>
            <person name="Zhang H."/>
            <person name="O'Toole P.W."/>
        </authorList>
    </citation>
    <scope>NUCLEOTIDE SEQUENCE [LARGE SCALE GENOMIC DNA]</scope>
    <source>
        <strain evidence="13 14">DSM 19906</strain>
    </source>
</reference>
<feature type="domain" description="Glycosyltransferase family 28 N-terminal" evidence="11">
    <location>
        <begin position="4"/>
        <end position="143"/>
    </location>
</feature>
<dbReference type="GO" id="GO:0009252">
    <property type="term" value="P:peptidoglycan biosynthetic process"/>
    <property type="evidence" value="ECO:0007669"/>
    <property type="project" value="UniProtKB-UniRule"/>
</dbReference>
<evidence type="ECO:0000259" key="12">
    <source>
        <dbReference type="Pfam" id="PF04101"/>
    </source>
</evidence>
<feature type="domain" description="Glycosyl transferase family 28 C-terminal" evidence="12">
    <location>
        <begin position="188"/>
        <end position="353"/>
    </location>
</feature>
<keyword evidence="4 10" id="KW-0808">Transferase</keyword>
<keyword evidence="8 10" id="KW-0131">Cell cycle</keyword>
<dbReference type="GO" id="GO:0005975">
    <property type="term" value="P:carbohydrate metabolic process"/>
    <property type="evidence" value="ECO:0007669"/>
    <property type="project" value="InterPro"/>
</dbReference>
<dbReference type="HAMAP" id="MF_00033">
    <property type="entry name" value="MurG"/>
    <property type="match status" value="1"/>
</dbReference>
<accession>A0A0R1NQ77</accession>
<dbReference type="GO" id="GO:0008360">
    <property type="term" value="P:regulation of cell shape"/>
    <property type="evidence" value="ECO:0007669"/>
    <property type="project" value="UniProtKB-KW"/>
</dbReference>
<keyword evidence="7 10" id="KW-0472">Membrane</keyword>
<keyword evidence="1 10" id="KW-1003">Cell membrane</keyword>
<dbReference type="RefSeq" id="WP_008855480.1">
    <property type="nucleotide sequence ID" value="NZ_AZEB01000027.1"/>
</dbReference>
<evidence type="ECO:0000256" key="9">
    <source>
        <dbReference type="ARBA" id="ARBA00023316"/>
    </source>
</evidence>
<dbReference type="PATRIC" id="fig|1423766.4.peg.1578"/>
<sequence length="364" mass="39593">MRLIISGGGTGGHIYPALAIIEDLLKQEPDSKVLYVGSRRGLESDIVPKQGIDFVELEIQGFKRSLSLENFKTVALFLKSVHTSKKLIKSFNPDVVIGTGGYVSGAVVYAAAKAHIPTIIHEQNSAVGLTNKFLSRYVDKIAIGFHEAADQFPKEKVVFAGNPRAQQVANMQSDFQWSEFGLKNDVPTVLIFGGSQGAPAVNNAVIGAINEFNKRSYQVAFVTGQKRFDAVTQQLDKVRISDNIKILPYISNMPRVLPKVALIVGRSGATSIAEITALGIPAVLIPSPYVTADHQTKNTMSLVNRGAALMIKQDQLNGQTLVKSVDQLMHDDKERGKMSVNSKKLGVVDSADRILDLARSLIRQ</sequence>
<evidence type="ECO:0000256" key="6">
    <source>
        <dbReference type="ARBA" id="ARBA00022984"/>
    </source>
</evidence>
<keyword evidence="14" id="KW-1185">Reference proteome</keyword>
<dbReference type="EC" id="2.4.1.227" evidence="10"/>
<proteinExistence type="inferred from homology"/>
<dbReference type="GO" id="GO:0005886">
    <property type="term" value="C:plasma membrane"/>
    <property type="evidence" value="ECO:0007669"/>
    <property type="project" value="UniProtKB-SubCell"/>
</dbReference>
<dbReference type="InterPro" id="IPR006009">
    <property type="entry name" value="GlcNAc_MurG"/>
</dbReference>
<keyword evidence="2 10" id="KW-0132">Cell division</keyword>
<keyword evidence="9 10" id="KW-0961">Cell wall biogenesis/degradation</keyword>
<evidence type="ECO:0000313" key="13">
    <source>
        <dbReference type="EMBL" id="KRL20436.1"/>
    </source>
</evidence>
<evidence type="ECO:0000256" key="5">
    <source>
        <dbReference type="ARBA" id="ARBA00022960"/>
    </source>
</evidence>
<feature type="binding site" evidence="10">
    <location>
        <position position="250"/>
    </location>
    <ligand>
        <name>UDP-N-acetyl-alpha-D-glucosamine</name>
        <dbReference type="ChEBI" id="CHEBI:57705"/>
    </ligand>
</feature>
<keyword evidence="6 10" id="KW-0573">Peptidoglycan synthesis</keyword>
<feature type="binding site" evidence="10">
    <location>
        <position position="295"/>
    </location>
    <ligand>
        <name>UDP-N-acetyl-alpha-D-glucosamine</name>
        <dbReference type="ChEBI" id="CHEBI:57705"/>
    </ligand>
</feature>
<name>A0A0R1NQ77_9LACO</name>
<organism evidence="13 14">
    <name type="scientific">Lentilactobacillus kisonensis DSM 19906 = JCM 15041</name>
    <dbReference type="NCBI Taxonomy" id="1423766"/>
    <lineage>
        <taxon>Bacteria</taxon>
        <taxon>Bacillati</taxon>
        <taxon>Bacillota</taxon>
        <taxon>Bacilli</taxon>
        <taxon>Lactobacillales</taxon>
        <taxon>Lactobacillaceae</taxon>
        <taxon>Lentilactobacillus</taxon>
    </lineage>
</organism>
<dbReference type="Proteomes" id="UP000051439">
    <property type="component" value="Unassembled WGS sequence"/>
</dbReference>
<evidence type="ECO:0000256" key="4">
    <source>
        <dbReference type="ARBA" id="ARBA00022679"/>
    </source>
</evidence>
<dbReference type="NCBIfam" id="TIGR01133">
    <property type="entry name" value="murG"/>
    <property type="match status" value="1"/>
</dbReference>
<gene>
    <name evidence="10" type="primary">murG</name>
    <name evidence="13" type="ORF">FC98_GL001524</name>
</gene>
<dbReference type="EMBL" id="AZEB01000027">
    <property type="protein sequence ID" value="KRL20436.1"/>
    <property type="molecule type" value="Genomic_DNA"/>
</dbReference>
<evidence type="ECO:0000259" key="11">
    <source>
        <dbReference type="Pfam" id="PF03033"/>
    </source>
</evidence>
<evidence type="ECO:0000313" key="14">
    <source>
        <dbReference type="Proteomes" id="UP000051439"/>
    </source>
</evidence>
<dbReference type="GO" id="GO:0051301">
    <property type="term" value="P:cell division"/>
    <property type="evidence" value="ECO:0007669"/>
    <property type="project" value="UniProtKB-KW"/>
</dbReference>
<dbReference type="PANTHER" id="PTHR21015">
    <property type="entry name" value="UDP-N-ACETYLGLUCOSAMINE--N-ACETYLMURAMYL-(PENTAPEPTIDE) PYROPHOSPHORYL-UNDECAPRENOL N-ACETYLGLUCOSAMINE TRANSFERASE 1"/>
    <property type="match status" value="1"/>
</dbReference>
<dbReference type="GO" id="GO:0050511">
    <property type="term" value="F:undecaprenyldiphospho-muramoylpentapeptide beta-N-acetylglucosaminyltransferase activity"/>
    <property type="evidence" value="ECO:0007669"/>
    <property type="project" value="UniProtKB-UniRule"/>
</dbReference>
<evidence type="ECO:0000256" key="1">
    <source>
        <dbReference type="ARBA" id="ARBA00022475"/>
    </source>
</evidence>
<keyword evidence="3 10" id="KW-0328">Glycosyltransferase</keyword>
<protein>
    <recommendedName>
        <fullName evidence="10">UDP-N-acetylglucosamine--N-acetylmuramyl-(pentapeptide) pyrophosphoryl-undecaprenol N-acetylglucosamine transferase</fullName>
        <ecNumber evidence="10">2.4.1.227</ecNumber>
    </recommendedName>
    <alternativeName>
        <fullName evidence="10">Undecaprenyl-PP-MurNAc-pentapeptide-UDPGlcNAc GlcNAc transferase</fullName>
    </alternativeName>
</protein>
<comment type="caution">
    <text evidence="13">The sequence shown here is derived from an EMBL/GenBank/DDBJ whole genome shotgun (WGS) entry which is preliminary data.</text>
</comment>